<dbReference type="PANTHER" id="PTHR42756">
    <property type="entry name" value="TRANSCRIPTIONAL REGULATOR, MARR"/>
    <property type="match status" value="1"/>
</dbReference>
<dbReference type="Proteomes" id="UP001620461">
    <property type="component" value="Unassembled WGS sequence"/>
</dbReference>
<dbReference type="PROSITE" id="PS01117">
    <property type="entry name" value="HTH_MARR_1"/>
    <property type="match status" value="1"/>
</dbReference>
<evidence type="ECO:0000256" key="1">
    <source>
        <dbReference type="ARBA" id="ARBA00023015"/>
    </source>
</evidence>
<organism evidence="5 6">
    <name type="scientific">Dyella jejuensis</name>
    <dbReference type="NCBI Taxonomy" id="1432009"/>
    <lineage>
        <taxon>Bacteria</taxon>
        <taxon>Pseudomonadati</taxon>
        <taxon>Pseudomonadota</taxon>
        <taxon>Gammaproteobacteria</taxon>
        <taxon>Lysobacterales</taxon>
        <taxon>Rhodanobacteraceae</taxon>
        <taxon>Dyella</taxon>
    </lineage>
</organism>
<proteinExistence type="predicted"/>
<dbReference type="Gene3D" id="1.10.10.10">
    <property type="entry name" value="Winged helix-like DNA-binding domain superfamily/Winged helix DNA-binding domain"/>
    <property type="match status" value="1"/>
</dbReference>
<name>A0ABW8JLZ3_9GAMM</name>
<sequence>MLDLMGCMNSPRQDDFLLREAGVSLDRALFPLLVCLGRAGVMGVAELADQVGRDPSTISRQVSKLEELGLVRRKRSKEDQRIREASITKAGIRMIEAIVNARRRLLDQLLDGWTKEDRDNLPRLMQMLASAMKEKYRAEG</sequence>
<evidence type="ECO:0000313" key="6">
    <source>
        <dbReference type="Proteomes" id="UP001620461"/>
    </source>
</evidence>
<evidence type="ECO:0000256" key="3">
    <source>
        <dbReference type="ARBA" id="ARBA00023163"/>
    </source>
</evidence>
<reference evidence="5 6" key="1">
    <citation type="submission" date="2020-10" db="EMBL/GenBank/DDBJ databases">
        <title>Phylogeny of dyella-like bacteria.</title>
        <authorList>
            <person name="Fu J."/>
        </authorList>
    </citation>
    <scope>NUCLEOTIDE SEQUENCE [LARGE SCALE GENOMIC DNA]</scope>
    <source>
        <strain evidence="5 6">JP1</strain>
    </source>
</reference>
<dbReference type="SMART" id="SM00347">
    <property type="entry name" value="HTH_MARR"/>
    <property type="match status" value="1"/>
</dbReference>
<dbReference type="InterPro" id="IPR036390">
    <property type="entry name" value="WH_DNA-bd_sf"/>
</dbReference>
<keyword evidence="6" id="KW-1185">Reference proteome</keyword>
<protein>
    <submittedName>
        <fullName evidence="5">MarR family transcriptional regulator</fullName>
    </submittedName>
</protein>
<dbReference type="SUPFAM" id="SSF46785">
    <property type="entry name" value="Winged helix' DNA-binding domain"/>
    <property type="match status" value="1"/>
</dbReference>
<accession>A0ABW8JLZ3</accession>
<keyword evidence="3" id="KW-0804">Transcription</keyword>
<dbReference type="EMBL" id="JADIKJ010000018">
    <property type="protein sequence ID" value="MFK2901853.1"/>
    <property type="molecule type" value="Genomic_DNA"/>
</dbReference>
<dbReference type="PANTHER" id="PTHR42756:SF1">
    <property type="entry name" value="TRANSCRIPTIONAL REPRESSOR OF EMRAB OPERON"/>
    <property type="match status" value="1"/>
</dbReference>
<dbReference type="PRINTS" id="PR00598">
    <property type="entry name" value="HTHMARR"/>
</dbReference>
<evidence type="ECO:0000256" key="2">
    <source>
        <dbReference type="ARBA" id="ARBA00023125"/>
    </source>
</evidence>
<dbReference type="CDD" id="cd00090">
    <property type="entry name" value="HTH_ARSR"/>
    <property type="match status" value="1"/>
</dbReference>
<dbReference type="InterPro" id="IPR011991">
    <property type="entry name" value="ArsR-like_HTH"/>
</dbReference>
<keyword evidence="2" id="KW-0238">DNA-binding</keyword>
<feature type="domain" description="HTH marR-type" evidence="4">
    <location>
        <begin position="1"/>
        <end position="130"/>
    </location>
</feature>
<dbReference type="InterPro" id="IPR000835">
    <property type="entry name" value="HTH_MarR-typ"/>
</dbReference>
<evidence type="ECO:0000259" key="4">
    <source>
        <dbReference type="PROSITE" id="PS50995"/>
    </source>
</evidence>
<dbReference type="Pfam" id="PF01047">
    <property type="entry name" value="MarR"/>
    <property type="match status" value="1"/>
</dbReference>
<dbReference type="InterPro" id="IPR036388">
    <property type="entry name" value="WH-like_DNA-bd_sf"/>
</dbReference>
<gene>
    <name evidence="5" type="ORF">ISP15_16055</name>
</gene>
<dbReference type="PROSITE" id="PS50995">
    <property type="entry name" value="HTH_MARR_2"/>
    <property type="match status" value="1"/>
</dbReference>
<evidence type="ECO:0000313" key="5">
    <source>
        <dbReference type="EMBL" id="MFK2901853.1"/>
    </source>
</evidence>
<keyword evidence="1" id="KW-0805">Transcription regulation</keyword>
<dbReference type="InterPro" id="IPR023187">
    <property type="entry name" value="Tscrpt_reg_MarR-type_CS"/>
</dbReference>
<comment type="caution">
    <text evidence="5">The sequence shown here is derived from an EMBL/GenBank/DDBJ whole genome shotgun (WGS) entry which is preliminary data.</text>
</comment>